<keyword evidence="3" id="KW-0675">Receptor</keyword>
<organism evidence="3 4">
    <name type="scientific">Falsiroseomonas stagni DSM 19981</name>
    <dbReference type="NCBI Taxonomy" id="1123062"/>
    <lineage>
        <taxon>Bacteria</taxon>
        <taxon>Pseudomonadati</taxon>
        <taxon>Pseudomonadota</taxon>
        <taxon>Alphaproteobacteria</taxon>
        <taxon>Acetobacterales</taxon>
        <taxon>Roseomonadaceae</taxon>
        <taxon>Falsiroseomonas</taxon>
    </lineage>
</organism>
<dbReference type="PIRSF" id="PIRSF017082">
    <property type="entry name" value="YflP"/>
    <property type="match status" value="1"/>
</dbReference>
<reference evidence="3 4" key="1">
    <citation type="submission" date="2016-10" db="EMBL/GenBank/DDBJ databases">
        <authorList>
            <person name="de Groot N.N."/>
        </authorList>
    </citation>
    <scope>NUCLEOTIDE SEQUENCE [LARGE SCALE GENOMIC DNA]</scope>
    <source>
        <strain evidence="3 4">DSM 19981</strain>
    </source>
</reference>
<dbReference type="EMBL" id="FOSQ01000002">
    <property type="protein sequence ID" value="SFK41902.1"/>
    <property type="molecule type" value="Genomic_DNA"/>
</dbReference>
<dbReference type="InterPro" id="IPR006311">
    <property type="entry name" value="TAT_signal"/>
</dbReference>
<dbReference type="InterPro" id="IPR005064">
    <property type="entry name" value="BUG"/>
</dbReference>
<gene>
    <name evidence="3" type="ORF">SAMN02745775_102402</name>
</gene>
<proteinExistence type="inferred from homology"/>
<accession>A0A1I3ZD35</accession>
<dbReference type="InterPro" id="IPR042100">
    <property type="entry name" value="Bug_dom1"/>
</dbReference>
<dbReference type="STRING" id="1123062.SAMN02745775_102402"/>
<evidence type="ECO:0000256" key="2">
    <source>
        <dbReference type="SAM" id="SignalP"/>
    </source>
</evidence>
<dbReference type="Gene3D" id="3.40.190.150">
    <property type="entry name" value="Bordetella uptake gene, domain 1"/>
    <property type="match status" value="1"/>
</dbReference>
<keyword evidence="2" id="KW-0732">Signal</keyword>
<feature type="chain" id="PRO_5011612749" evidence="2">
    <location>
        <begin position="23"/>
        <end position="321"/>
    </location>
</feature>
<dbReference type="Gene3D" id="3.40.190.10">
    <property type="entry name" value="Periplasmic binding protein-like II"/>
    <property type="match status" value="1"/>
</dbReference>
<feature type="signal peptide" evidence="2">
    <location>
        <begin position="1"/>
        <end position="22"/>
    </location>
</feature>
<dbReference type="Pfam" id="PF03401">
    <property type="entry name" value="TctC"/>
    <property type="match status" value="1"/>
</dbReference>
<keyword evidence="4" id="KW-1185">Reference proteome</keyword>
<comment type="similarity">
    <text evidence="1">Belongs to the UPF0065 (bug) family.</text>
</comment>
<evidence type="ECO:0000313" key="3">
    <source>
        <dbReference type="EMBL" id="SFK41902.1"/>
    </source>
</evidence>
<dbReference type="PANTHER" id="PTHR42928">
    <property type="entry name" value="TRICARBOXYLATE-BINDING PROTEIN"/>
    <property type="match status" value="1"/>
</dbReference>
<sequence length="321" mass="33354">MIDRRTLLAAAALGALPGLATAQPAWPSRAVRMVVPFPPGGSNDVLGRALSERLGAQLGQPFVVENRGGAGGAIGADQVAKSAPDGYTLLFMSSSLTTNAAVQRLPYDPVADFTPIAQAAVAPMIVTVGRDSPARTMADLVRIARERPGMLRFGGAGPGDTSFFATELLKMAANLDMEAVAYRGITEAQTDAAAGRIDLVVTTLASARGLIEAGQLRLLATASAARDARMPDVPTVREATGIDFVTGVWWGVFAPARLPPALTATINAAINRAMAEPQYQRVLEAGGASMAALAPDAFAAHVRSEVTRWTDVARRAGVALN</sequence>
<dbReference type="PANTHER" id="PTHR42928:SF5">
    <property type="entry name" value="BLR1237 PROTEIN"/>
    <property type="match status" value="1"/>
</dbReference>
<protein>
    <submittedName>
        <fullName evidence="3">Tripartite-type tricarboxylate transporter, receptor component TctC</fullName>
    </submittedName>
</protein>
<dbReference type="AlphaFoldDB" id="A0A1I3ZD35"/>
<evidence type="ECO:0000256" key="1">
    <source>
        <dbReference type="ARBA" id="ARBA00006987"/>
    </source>
</evidence>
<dbReference type="SUPFAM" id="SSF53850">
    <property type="entry name" value="Periplasmic binding protein-like II"/>
    <property type="match status" value="1"/>
</dbReference>
<dbReference type="PROSITE" id="PS51318">
    <property type="entry name" value="TAT"/>
    <property type="match status" value="1"/>
</dbReference>
<dbReference type="RefSeq" id="WP_245761986.1">
    <property type="nucleotide sequence ID" value="NZ_FOSQ01000002.1"/>
</dbReference>
<evidence type="ECO:0000313" key="4">
    <source>
        <dbReference type="Proteomes" id="UP000199473"/>
    </source>
</evidence>
<name>A0A1I3ZD35_9PROT</name>
<dbReference type="Proteomes" id="UP000199473">
    <property type="component" value="Unassembled WGS sequence"/>
</dbReference>